<dbReference type="Gene3D" id="3.20.20.10">
    <property type="entry name" value="Alanine racemase"/>
    <property type="match status" value="1"/>
</dbReference>
<dbReference type="Proteomes" id="UP000440066">
    <property type="component" value="Unassembled WGS sequence"/>
</dbReference>
<evidence type="ECO:0000313" key="7">
    <source>
        <dbReference type="EMBL" id="MRJ47618.1"/>
    </source>
</evidence>
<comment type="cofactor">
    <cofactor evidence="3">
        <name>pyridoxal 5'-phosphate</name>
        <dbReference type="ChEBI" id="CHEBI:597326"/>
    </cofactor>
</comment>
<dbReference type="PANTHER" id="PTHR10146:SF14">
    <property type="entry name" value="PYRIDOXAL PHOSPHATE HOMEOSTASIS PROTEIN"/>
    <property type="match status" value="1"/>
</dbReference>
<protein>
    <recommendedName>
        <fullName evidence="2">Pyridoxal phosphate homeostasis protein</fullName>
        <shortName evidence="2">PLP homeostasis protein</shortName>
    </recommendedName>
</protein>
<dbReference type="InterPro" id="IPR029066">
    <property type="entry name" value="PLP-binding_barrel"/>
</dbReference>
<feature type="domain" description="Alanine racemase N-terminal" evidence="5">
    <location>
        <begin position="12"/>
        <end position="227"/>
    </location>
</feature>
<dbReference type="InterPro" id="IPR011078">
    <property type="entry name" value="PyrdxlP_homeostasis"/>
</dbReference>
<proteinExistence type="inferred from homology"/>
<evidence type="ECO:0000259" key="5">
    <source>
        <dbReference type="Pfam" id="PF01168"/>
    </source>
</evidence>
<evidence type="ECO:0000256" key="4">
    <source>
        <dbReference type="RuleBase" id="RU004514"/>
    </source>
</evidence>
<dbReference type="EMBL" id="WJQT01000011">
    <property type="protein sequence ID" value="MRJ47618.1"/>
    <property type="molecule type" value="Genomic_DNA"/>
</dbReference>
<dbReference type="Pfam" id="PF01168">
    <property type="entry name" value="Ala_racemase_N"/>
    <property type="match status" value="1"/>
</dbReference>
<evidence type="ECO:0000256" key="2">
    <source>
        <dbReference type="HAMAP-Rule" id="MF_02087"/>
    </source>
</evidence>
<dbReference type="NCBIfam" id="TIGR00044">
    <property type="entry name" value="YggS family pyridoxal phosphate-dependent enzyme"/>
    <property type="match status" value="1"/>
</dbReference>
<dbReference type="EMBL" id="WJQS01000003">
    <property type="protein sequence ID" value="MRI85088.1"/>
    <property type="molecule type" value="Genomic_DNA"/>
</dbReference>
<dbReference type="InterPro" id="IPR001608">
    <property type="entry name" value="Ala_racemase_N"/>
</dbReference>
<evidence type="ECO:0000256" key="1">
    <source>
        <dbReference type="ARBA" id="ARBA00022898"/>
    </source>
</evidence>
<dbReference type="PANTHER" id="PTHR10146">
    <property type="entry name" value="PROLINE SYNTHETASE CO-TRANSCRIBED BACTERIAL HOMOLOG PROTEIN"/>
    <property type="match status" value="1"/>
</dbReference>
<accession>A0A6I2GKK7</accession>
<evidence type="ECO:0000313" key="8">
    <source>
        <dbReference type="Proteomes" id="UP000430975"/>
    </source>
</evidence>
<sequence>MSTKELLNKNFQAIQTQIQEATSSAERPADSVKLVAVTKTVPTDTMRDLFALGMKTFGENRTDVLVKKQAELADLTDIEWHFIGNLQSRQVKSIINSIDYLHSLDRLSLAKEIQKRAEDTVKCFVQVNVSGETSKSGFEPSELESTLEQLASYDKIQVIGLMTMAPIDATEAELHQYFKQLKELQTIIAAQKLTHAPCTDVSMGMSQDYPIAIAEGATFIRVGSAFFQE</sequence>
<keyword evidence="8" id="KW-1185">Reference proteome</keyword>
<keyword evidence="1 2" id="KW-0663">Pyridoxal phosphate</keyword>
<reference evidence="6 8" key="2">
    <citation type="submission" date="2019-11" db="EMBL/GenBank/DDBJ databases">
        <title>Characterisation of Fundicoccus ignavus gen. nov. sp. nov., a novel genus of the family Aerococcaceae isolated from bulk tank milk.</title>
        <authorList>
            <person name="Siebert A."/>
            <person name="Huptas C."/>
            <person name="Wenning M."/>
            <person name="Scherer S."/>
            <person name="Doll E.V."/>
        </authorList>
    </citation>
    <scope>NUCLEOTIDE SEQUENCE [LARGE SCALE GENOMIC DNA]</scope>
    <source>
        <strain evidence="6 8">WS4759</strain>
    </source>
</reference>
<comment type="caution">
    <text evidence="6">The sequence shown here is derived from an EMBL/GenBank/DDBJ whole genome shotgun (WGS) entry which is preliminary data.</text>
</comment>
<dbReference type="CDD" id="cd00635">
    <property type="entry name" value="PLPDE_III_YBL036c_like"/>
    <property type="match status" value="1"/>
</dbReference>
<organism evidence="6 8">
    <name type="scientific">Fundicoccus ignavus</name>
    <dbReference type="NCBI Taxonomy" id="2664442"/>
    <lineage>
        <taxon>Bacteria</taxon>
        <taxon>Bacillati</taxon>
        <taxon>Bacillota</taxon>
        <taxon>Bacilli</taxon>
        <taxon>Lactobacillales</taxon>
        <taxon>Aerococcaceae</taxon>
        <taxon>Fundicoccus</taxon>
    </lineage>
</organism>
<evidence type="ECO:0000313" key="6">
    <source>
        <dbReference type="EMBL" id="MRI85088.1"/>
    </source>
</evidence>
<dbReference type="Proteomes" id="UP000430975">
    <property type="component" value="Unassembled WGS sequence"/>
</dbReference>
<dbReference type="PIRSF" id="PIRSF004848">
    <property type="entry name" value="YBL036c_PLPDEIII"/>
    <property type="match status" value="1"/>
</dbReference>
<dbReference type="FunFam" id="3.20.20.10:FF:000011">
    <property type="entry name" value="Pyridoxal phosphate homeostasis protein"/>
    <property type="match status" value="1"/>
</dbReference>
<reference evidence="7 9" key="1">
    <citation type="submission" date="2019-11" db="EMBL/GenBank/DDBJ databases">
        <title>Characterisation of Fundicoccus ignavus gen. nov. sp. nov., a novel genus of the family Aerococcaceae from bulk tank milk.</title>
        <authorList>
            <person name="Siebert A."/>
            <person name="Huptas C."/>
            <person name="Wenning M."/>
            <person name="Scherer S."/>
            <person name="Doll E.V."/>
        </authorList>
    </citation>
    <scope>NUCLEOTIDE SEQUENCE [LARGE SCALE GENOMIC DNA]</scope>
    <source>
        <strain evidence="7 9">DSM 109652</strain>
    </source>
</reference>
<feature type="modified residue" description="N6-(pyridoxal phosphate)lysine" evidence="2 3">
    <location>
        <position position="39"/>
    </location>
</feature>
<comment type="similarity">
    <text evidence="2 4">Belongs to the pyridoxal phosphate-binding protein YggS/PROSC family.</text>
</comment>
<dbReference type="SUPFAM" id="SSF51419">
    <property type="entry name" value="PLP-binding barrel"/>
    <property type="match status" value="1"/>
</dbReference>
<comment type="function">
    <text evidence="2">Pyridoxal 5'-phosphate (PLP)-binding protein, which is involved in PLP homeostasis.</text>
</comment>
<name>A0A6I2GKK7_9LACT</name>
<dbReference type="AlphaFoldDB" id="A0A6I2GKK7"/>
<dbReference type="GO" id="GO:0030170">
    <property type="term" value="F:pyridoxal phosphate binding"/>
    <property type="evidence" value="ECO:0007669"/>
    <property type="project" value="UniProtKB-UniRule"/>
</dbReference>
<gene>
    <name evidence="7" type="ORF">GF867_08570</name>
    <name evidence="6" type="ORF">GIY09_04270</name>
</gene>
<dbReference type="HAMAP" id="MF_02087">
    <property type="entry name" value="PLP_homeostasis"/>
    <property type="match status" value="1"/>
</dbReference>
<dbReference type="RefSeq" id="WP_153832683.1">
    <property type="nucleotide sequence ID" value="NZ_WJQS01000003.1"/>
</dbReference>
<evidence type="ECO:0000313" key="9">
    <source>
        <dbReference type="Proteomes" id="UP000440066"/>
    </source>
</evidence>
<evidence type="ECO:0000256" key="3">
    <source>
        <dbReference type="PIRSR" id="PIRSR004848-1"/>
    </source>
</evidence>